<evidence type="ECO:0000313" key="2">
    <source>
        <dbReference type="Proteomes" id="UP001163835"/>
    </source>
</evidence>
<protein>
    <submittedName>
        <fullName evidence="1">Nucleoporin</fullName>
    </submittedName>
</protein>
<accession>A0ACC1UGW6</accession>
<organism evidence="1 2">
    <name type="scientific">Lentinula aff. lateritia</name>
    <dbReference type="NCBI Taxonomy" id="2804960"/>
    <lineage>
        <taxon>Eukaryota</taxon>
        <taxon>Fungi</taxon>
        <taxon>Dikarya</taxon>
        <taxon>Basidiomycota</taxon>
        <taxon>Agaricomycotina</taxon>
        <taxon>Agaricomycetes</taxon>
        <taxon>Agaricomycetidae</taxon>
        <taxon>Agaricales</taxon>
        <taxon>Marasmiineae</taxon>
        <taxon>Omphalotaceae</taxon>
        <taxon>Lentinula</taxon>
    </lineage>
</organism>
<keyword evidence="2" id="KW-1185">Reference proteome</keyword>
<evidence type="ECO:0000313" key="1">
    <source>
        <dbReference type="EMBL" id="KAJ3816022.1"/>
    </source>
</evidence>
<dbReference type="EMBL" id="MU794944">
    <property type="protein sequence ID" value="KAJ3816022.1"/>
    <property type="molecule type" value="Genomic_DNA"/>
</dbReference>
<dbReference type="Proteomes" id="UP001163835">
    <property type="component" value="Unassembled WGS sequence"/>
</dbReference>
<reference evidence="1" key="1">
    <citation type="submission" date="2022-09" db="EMBL/GenBank/DDBJ databases">
        <title>A Global Phylogenomic Analysis of the Shiitake Genus Lentinula.</title>
        <authorList>
            <consortium name="DOE Joint Genome Institute"/>
            <person name="Sierra-Patev S."/>
            <person name="Min B."/>
            <person name="Naranjo-Ortiz M."/>
            <person name="Looney B."/>
            <person name="Konkel Z."/>
            <person name="Slot J.C."/>
            <person name="Sakamoto Y."/>
            <person name="Steenwyk J.L."/>
            <person name="Rokas A."/>
            <person name="Carro J."/>
            <person name="Camarero S."/>
            <person name="Ferreira P."/>
            <person name="Molpeceres G."/>
            <person name="Ruiz-Duenas F.J."/>
            <person name="Serrano A."/>
            <person name="Henrissat B."/>
            <person name="Drula E."/>
            <person name="Hughes K.W."/>
            <person name="Mata J.L."/>
            <person name="Ishikawa N.K."/>
            <person name="Vargas-Isla R."/>
            <person name="Ushijima S."/>
            <person name="Smith C.A."/>
            <person name="Ahrendt S."/>
            <person name="Andreopoulos W."/>
            <person name="He G."/>
            <person name="Labutti K."/>
            <person name="Lipzen A."/>
            <person name="Ng V."/>
            <person name="Riley R."/>
            <person name="Sandor L."/>
            <person name="Barry K."/>
            <person name="Martinez A.T."/>
            <person name="Xiao Y."/>
            <person name="Gibbons J.G."/>
            <person name="Terashima K."/>
            <person name="Grigoriev I.V."/>
            <person name="Hibbett D.S."/>
        </authorList>
    </citation>
    <scope>NUCLEOTIDE SEQUENCE</scope>
    <source>
        <strain evidence="1">TMI1499</strain>
    </source>
</reference>
<comment type="caution">
    <text evidence="1">The sequence shown here is derived from an EMBL/GenBank/DDBJ whole genome shotgun (WGS) entry which is preliminary data.</text>
</comment>
<sequence length="1345" mass="150734">MAFYSPSSSLGGYNNQKSPERAPPIDLTLLHNASTVLEEQFAKDSQAIPELGEILPNGQASSSYSIFPDDVRVPFQKRKLVGIPEALFQYYSSTSVNSHMGLIPEIERVWISIDHKLFLWDYNDSQEISSFVDQPYVITHVGLVKPKKGLFIEEISHLLVICTPVSVLLIALSFSTVPGTSTRFRKEVKLYATDLTISTEVEMTSVAGTVDGRIFMCGSQDGSLYELHYQENEGWFGKRIQLVNHSVGGMSSLLPRFTSTSAEDRIVSVIVDSERECLYTLTEKNVISLYKPTSEKSVQHIQTLSNLYKAAQDRCPGSPAITPQTFQIVSLHPISLLESRSGVQLLAITTNGVRLYFSPGLSYGGSMQTLGMRTLQLSHVRLPPSNLIHPDEQENPHRPAPAIPFGAVQGQPPRQSRPYIVSAIDSTCYVDGLTVAAQPGDVDTVDYLLCLSPDLTRIGSLDQLNLPQPAPQPTYSLYSSQNVSSRPPMTEYATLLSIPGRTWAMAAFPQTPIAADVTGINVLNELGTQVSEHPRQFMILTNVGVTFLVKRRSLDYLKAVIEELQSEGNVQPIIEFRDSFGRNQTCAMLLALASGNIFLDGSDPASNTINLGNSDLAAVAKQAFYDFGEKPIWSERTVYGKSEHQGTAIFSGRREGLALYFSRLVRPIWKIKLVVAGYVSISYVHKFPTNLQLAVQEARLITIQKNLYALKDLLDKNPHLFHSSPGDSAASRAPAMEQEAWKAEQASIAQLLSLLTRTIEALSFVLLLNDYHFADIMTKCDVEIQKLVSSLTFEDLITTQNGLAVSRSLVNVIIDQQIGQQISVDTISEVLQNRCGSFCSTDDVMLYKAKENIRKAVETSSVAEKQNWLSESLRLYTKGARILDFEKLREICGDFQLLNYAKGAIELPLVCARVFDPDNIGMDYWRSGANSDGRPRSAFERRMQCYELILDSLSVFEQQGNEPSTVQNAPSAEEHETVKDYAYQLSFSSDDEMFHSTLYDWLISRHLADDLLEIRPPFLETHLKREPLSAEKYQLLWQFYVKDGQPLRAAEVLLALAESTEFQLQLDNRLEYLTLAVGNAKSHPVSAGGRHETAIAFLTDLEEKLEVAQVQLEMYSTLLPHVNDASEVGVKINALASRLYTMSELYQDYAIPFDLPILKLICLHVAEHRDEVMLRQVWNQIFDQVVQEESDPIAQADQLSATLEKLGRRFYPSVFAFPLQLVTDLLIRFSLERKEVLQSGWAPRVLARAGIPYVEIWDALHDMYESHIPPFNAQANVQAISSDIATLFTDWVEEVKRPTSSISRGELPVSRIDFAIDQYMAELHADRIETKSRYEAVKRQLRREW</sequence>
<proteinExistence type="predicted"/>
<name>A0ACC1UGW6_9AGAR</name>
<gene>
    <name evidence="1" type="ORF">F5876DRAFT_85388</name>
</gene>